<feature type="compositionally biased region" description="Low complexity" evidence="1">
    <location>
        <begin position="89"/>
        <end position="109"/>
    </location>
</feature>
<dbReference type="AlphaFoldDB" id="A0A1B3SK46"/>
<evidence type="ECO:0000256" key="1">
    <source>
        <dbReference type="SAM" id="MobiDB-lite"/>
    </source>
</evidence>
<dbReference type="OrthoDB" id="390351at2"/>
<gene>
    <name evidence="3" type="ORF">SHELI_v1c03490</name>
</gene>
<proteinExistence type="predicted"/>
<keyword evidence="2" id="KW-1133">Transmembrane helix</keyword>
<keyword evidence="2" id="KW-0472">Membrane</keyword>
<feature type="region of interest" description="Disordered" evidence="1">
    <location>
        <begin position="84"/>
        <end position="109"/>
    </location>
</feature>
<dbReference type="STRING" id="216938.SHELI_v1c03490"/>
<dbReference type="PROSITE" id="PS51257">
    <property type="entry name" value="PROKAR_LIPOPROTEIN"/>
    <property type="match status" value="1"/>
</dbReference>
<evidence type="ECO:0000313" key="3">
    <source>
        <dbReference type="EMBL" id="AOG60304.1"/>
    </source>
</evidence>
<evidence type="ECO:0000313" key="4">
    <source>
        <dbReference type="Proteomes" id="UP000094378"/>
    </source>
</evidence>
<dbReference type="RefSeq" id="WP_069116135.1">
    <property type="nucleotide sequence ID" value="NZ_CP017015.1"/>
</dbReference>
<organism evidence="3 4">
    <name type="scientific">Spiroplasma helicoides</name>
    <dbReference type="NCBI Taxonomy" id="216938"/>
    <lineage>
        <taxon>Bacteria</taxon>
        <taxon>Bacillati</taxon>
        <taxon>Mycoplasmatota</taxon>
        <taxon>Mollicutes</taxon>
        <taxon>Entomoplasmatales</taxon>
        <taxon>Spiroplasmataceae</taxon>
        <taxon>Spiroplasma</taxon>
    </lineage>
</organism>
<keyword evidence="2" id="KW-0812">Transmembrane</keyword>
<sequence>MNNGGKINSNMQVAYVFMIISCIIGAFFLLIPLAWLIPMTLSTKKLITDYRKATGLGVCQLLFTSIFGIVAGILVLTNNEKDYHAPTSPNQQNNQNTPNNQNNPQGFID</sequence>
<reference evidence="3 4" key="1">
    <citation type="submission" date="2016-08" db="EMBL/GenBank/DDBJ databases">
        <title>Complete genome sequence of Spiroplasma helicoides TABS-2 (DSM 22551).</title>
        <authorList>
            <person name="Shen W.-Y."/>
            <person name="Lo W.-S."/>
            <person name="Lai Y.-C."/>
            <person name="Kuo C.-H."/>
        </authorList>
    </citation>
    <scope>NUCLEOTIDE SEQUENCE [LARGE SCALE GENOMIC DNA]</scope>
    <source>
        <strain evidence="3 4">TABS-2</strain>
    </source>
</reference>
<accession>A0A1B3SK46</accession>
<dbReference type="KEGG" id="shj:SHELI_v1c03490"/>
<name>A0A1B3SK46_9MOLU</name>
<feature type="transmembrane region" description="Helical" evidence="2">
    <location>
        <begin position="12"/>
        <end position="35"/>
    </location>
</feature>
<keyword evidence="4" id="KW-1185">Reference proteome</keyword>
<feature type="transmembrane region" description="Helical" evidence="2">
    <location>
        <begin position="55"/>
        <end position="76"/>
    </location>
</feature>
<dbReference type="Proteomes" id="UP000094378">
    <property type="component" value="Chromosome"/>
</dbReference>
<dbReference type="Gene3D" id="1.20.140.150">
    <property type="match status" value="1"/>
</dbReference>
<dbReference type="EMBL" id="CP017015">
    <property type="protein sequence ID" value="AOG60304.1"/>
    <property type="molecule type" value="Genomic_DNA"/>
</dbReference>
<protein>
    <submittedName>
        <fullName evidence="3">Uncharacterized protein</fullName>
    </submittedName>
</protein>
<evidence type="ECO:0000256" key="2">
    <source>
        <dbReference type="SAM" id="Phobius"/>
    </source>
</evidence>